<evidence type="ECO:0000256" key="7">
    <source>
        <dbReference type="ARBA" id="ARBA00022989"/>
    </source>
</evidence>
<name>A0A8C9EUJ8_PAVCR</name>
<evidence type="ECO:0000256" key="9">
    <source>
        <dbReference type="ARBA" id="ARBA00023136"/>
    </source>
</evidence>
<dbReference type="GO" id="GO:0005774">
    <property type="term" value="C:vacuolar membrane"/>
    <property type="evidence" value="ECO:0007669"/>
    <property type="project" value="UniProtKB-ARBA"/>
</dbReference>
<keyword evidence="7 11" id="KW-1133">Transmembrane helix</keyword>
<evidence type="ECO:0000256" key="8">
    <source>
        <dbReference type="ARBA" id="ARBA00023065"/>
    </source>
</evidence>
<keyword evidence="9 11" id="KW-0472">Membrane</keyword>
<keyword evidence="15" id="KW-1185">Reference proteome</keyword>
<evidence type="ECO:0000256" key="3">
    <source>
        <dbReference type="ARBA" id="ARBA00022449"/>
    </source>
</evidence>
<dbReference type="InterPro" id="IPR004837">
    <property type="entry name" value="NaCa_Exmemb"/>
</dbReference>
<evidence type="ECO:0000256" key="5">
    <source>
        <dbReference type="ARBA" id="ARBA00022568"/>
    </source>
</evidence>
<dbReference type="GO" id="GO:0006874">
    <property type="term" value="P:intracellular calcium ion homeostasis"/>
    <property type="evidence" value="ECO:0007669"/>
    <property type="project" value="TreeGrafter"/>
</dbReference>
<evidence type="ECO:0000256" key="10">
    <source>
        <dbReference type="SAM" id="MobiDB-lite"/>
    </source>
</evidence>
<feature type="transmembrane region" description="Helical" evidence="11">
    <location>
        <begin position="602"/>
        <end position="630"/>
    </location>
</feature>
<sequence>MHPTPHEPQYIVYPIPVHPDTQHTPTPCTLLPMLPKPMYLDPLTQHSPIPCTPIHRAPQIHAPQPPYTEHSNPIHPTSNAPQYIMYPFPCTTHLLCSPRHSTPQPHAPYFPCTPLPIHPNTPCSPNPCTSTPIHSTNPNLLPIHPTSHAPQYTVLPPNPCTSTPIHSTTQSHGSYICTPQYTANPKSKTLLPVHPNTEQTPSPRTSHPCAPQYTAHPNPMLPDTSCSPSPCTSINPGASTPIHSTLQPYVPYFQCTPIHHVPHSHAPHIFCAPQYTAHPNPMHSASSAPHCTAHPDPIRYTPPHPLSHRRCCNHGPSRGRLPGARPAHARPLPLNPVGSGLPVPLSFGTVVPMATESEPGRCHRRCAQEGLDVPKVPETHSDGDIPRRSSLCDRHCAAINNVQGDLGCHQHHPRGHAGVSSPLCCQQHSEEICESCVVKTTLTAENAVEANKLSNNYKFGFKKWKSHITARPWEDRSEIVKELYSDLNVIRGPGGSTVTCGNVLYLLLFGWWLSLLYVLVAAGMFVTVVGVPYGRLCWDLAGYFLWPFGKVIQKAETSKSRQALGVREADTESSALLGGPAPHRWDPRCWVNEGYWQRASTVVWLCLGYPLLALAHGLVCVTAWLLVFLIPVAKLSARTAVCVLLLPPERVCIRRLKMTEVPLDGEVILCCYRAVNPYYYKYAVDGINVFAVNLLPLVLVTLVLGYVDSHNQLTSSPVKFTLALLSIMPLSYYIGMAIASISAQSNFAVGAVVNATFGSITELTFYITALIKGSREGNSCYAEIVKSALTGTLVGCVLFVPGLCMVIGGIRHQEQRFNSRSAGVSSALLFLSVGGVFAPTLFSKVYGKLVCGECHNVTQNPLGHYLCHNCHFDLMENNGTLYYSHVQPLVYTVSLLLPAAYLIGLFFTLKTHSHIYDIHISDCHMPGHHHSAVVHWSRWQALVILLLSTLCMSACADLATEHISPILTNSTISQYFIGVTVLAMVPELPEIVNGIQFALQNNLSLSIEIGNCIAVQVCMLQIPILVLFTIFYVSILRTGPVTPTPLGGSHSTTWQGHNYCPQCPLPSAQCRGKWVQMPPTLACAVPRPRDVWHRFG</sequence>
<feature type="transmembrane region" description="Helical" evidence="11">
    <location>
        <begin position="822"/>
        <end position="842"/>
    </location>
</feature>
<evidence type="ECO:0000256" key="11">
    <source>
        <dbReference type="SAM" id="Phobius"/>
    </source>
</evidence>
<dbReference type="Gene3D" id="1.20.1420.30">
    <property type="entry name" value="NCX, central ion-binding region"/>
    <property type="match status" value="1"/>
</dbReference>
<evidence type="ECO:0000313" key="14">
    <source>
        <dbReference type="Ensembl" id="ENSPSTP00000005945.1"/>
    </source>
</evidence>
<keyword evidence="5" id="KW-0109">Calcium transport</keyword>
<evidence type="ECO:0000313" key="15">
    <source>
        <dbReference type="Proteomes" id="UP000694428"/>
    </source>
</evidence>
<evidence type="ECO:0008006" key="16">
    <source>
        <dbReference type="Google" id="ProtNLM"/>
    </source>
</evidence>
<keyword evidence="3" id="KW-0050">Antiport</keyword>
<feature type="transmembrane region" description="Helical" evidence="11">
    <location>
        <begin position="889"/>
        <end position="909"/>
    </location>
</feature>
<reference evidence="14" key="2">
    <citation type="submission" date="2025-09" db="UniProtKB">
        <authorList>
            <consortium name="Ensembl"/>
        </authorList>
    </citation>
    <scope>IDENTIFICATION</scope>
</reference>
<evidence type="ECO:0000256" key="1">
    <source>
        <dbReference type="ARBA" id="ARBA00004127"/>
    </source>
</evidence>
<feature type="transmembrane region" description="Helical" evidence="11">
    <location>
        <begin position="687"/>
        <end position="708"/>
    </location>
</feature>
<comment type="subcellular location">
    <subcellularLocation>
        <location evidence="1">Endomembrane system</location>
        <topology evidence="1">Multi-pass membrane protein</topology>
    </subcellularLocation>
</comment>
<feature type="compositionally biased region" description="Polar residues" evidence="10">
    <location>
        <begin position="69"/>
        <end position="78"/>
    </location>
</feature>
<accession>A0A8C9EUJ8</accession>
<dbReference type="Pfam" id="PF03733">
    <property type="entry name" value="YccF"/>
    <property type="match status" value="1"/>
</dbReference>
<keyword evidence="2" id="KW-0813">Transport</keyword>
<evidence type="ECO:0000259" key="13">
    <source>
        <dbReference type="Pfam" id="PF03733"/>
    </source>
</evidence>
<keyword evidence="8" id="KW-0406">Ion transport</keyword>
<feature type="transmembrane region" description="Helical" evidence="11">
    <location>
        <begin position="788"/>
        <end position="810"/>
    </location>
</feature>
<keyword evidence="6 11" id="KW-0812">Transmembrane</keyword>
<feature type="transmembrane region" description="Helical" evidence="11">
    <location>
        <begin position="720"/>
        <end position="741"/>
    </location>
</feature>
<protein>
    <recommendedName>
        <fullName evidence="16">VNX1</fullName>
    </recommendedName>
</protein>
<dbReference type="GO" id="GO:0015369">
    <property type="term" value="F:calcium:proton antiporter activity"/>
    <property type="evidence" value="ECO:0007669"/>
    <property type="project" value="TreeGrafter"/>
</dbReference>
<dbReference type="AlphaFoldDB" id="A0A8C9EUJ8"/>
<dbReference type="PANTHER" id="PTHR31503:SF10">
    <property type="entry name" value="VNX1 PROTEIN"/>
    <property type="match status" value="1"/>
</dbReference>
<proteinExistence type="predicted"/>
<feature type="region of interest" description="Disordered" evidence="10">
    <location>
        <begin position="57"/>
        <end position="78"/>
    </location>
</feature>
<feature type="domain" description="Inner membrane component" evidence="13">
    <location>
        <begin position="500"/>
        <end position="550"/>
    </location>
</feature>
<evidence type="ECO:0000259" key="12">
    <source>
        <dbReference type="Pfam" id="PF01699"/>
    </source>
</evidence>
<evidence type="ECO:0000256" key="4">
    <source>
        <dbReference type="ARBA" id="ARBA00022553"/>
    </source>
</evidence>
<dbReference type="InterPro" id="IPR004713">
    <property type="entry name" value="CaH_exchang"/>
</dbReference>
<feature type="domain" description="Sodium/calcium exchanger membrane region" evidence="12">
    <location>
        <begin position="718"/>
        <end position="837"/>
    </location>
</feature>
<organism evidence="14 15">
    <name type="scientific">Pavo cristatus</name>
    <name type="common">Indian peafowl</name>
    <name type="synonym">Blue peafowl</name>
    <dbReference type="NCBI Taxonomy" id="9049"/>
    <lineage>
        <taxon>Eukaryota</taxon>
        <taxon>Metazoa</taxon>
        <taxon>Chordata</taxon>
        <taxon>Craniata</taxon>
        <taxon>Vertebrata</taxon>
        <taxon>Euteleostomi</taxon>
        <taxon>Archelosauria</taxon>
        <taxon>Archosauria</taxon>
        <taxon>Dinosauria</taxon>
        <taxon>Saurischia</taxon>
        <taxon>Theropoda</taxon>
        <taxon>Coelurosauria</taxon>
        <taxon>Aves</taxon>
        <taxon>Neognathae</taxon>
        <taxon>Galloanserae</taxon>
        <taxon>Galliformes</taxon>
        <taxon>Phasianidae</taxon>
        <taxon>Phasianinae</taxon>
        <taxon>Pavo</taxon>
    </lineage>
</organism>
<dbReference type="Pfam" id="PF01699">
    <property type="entry name" value="Na_Ca_ex"/>
    <property type="match status" value="2"/>
</dbReference>
<dbReference type="InterPro" id="IPR044880">
    <property type="entry name" value="NCX_ion-bd_dom_sf"/>
</dbReference>
<dbReference type="GO" id="GO:0012505">
    <property type="term" value="C:endomembrane system"/>
    <property type="evidence" value="ECO:0007669"/>
    <property type="project" value="UniProtKB-SubCell"/>
</dbReference>
<evidence type="ECO:0000256" key="2">
    <source>
        <dbReference type="ARBA" id="ARBA00022448"/>
    </source>
</evidence>
<reference evidence="14" key="1">
    <citation type="submission" date="2025-08" db="UniProtKB">
        <authorList>
            <consortium name="Ensembl"/>
        </authorList>
    </citation>
    <scope>IDENTIFICATION</scope>
</reference>
<feature type="transmembrane region" description="Helical" evidence="11">
    <location>
        <begin position="1005"/>
        <end position="1033"/>
    </location>
</feature>
<feature type="transmembrane region" description="Helical" evidence="11">
    <location>
        <begin position="503"/>
        <end position="526"/>
    </location>
</feature>
<dbReference type="Proteomes" id="UP000694428">
    <property type="component" value="Unplaced"/>
</dbReference>
<keyword evidence="5" id="KW-0106">Calcium</keyword>
<dbReference type="Ensembl" id="ENSPSTT00000006237.1">
    <property type="protein sequence ID" value="ENSPSTP00000005945.1"/>
    <property type="gene ID" value="ENSPSTG00000004192.1"/>
</dbReference>
<dbReference type="InterPro" id="IPR005185">
    <property type="entry name" value="YccF"/>
</dbReference>
<dbReference type="FunFam" id="1.20.1420.30:FF:000014">
    <property type="entry name" value="Cation/H+ exchanger protein 2"/>
    <property type="match status" value="1"/>
</dbReference>
<dbReference type="PANTHER" id="PTHR31503">
    <property type="entry name" value="VACUOLAR CALCIUM ION TRANSPORTER"/>
    <property type="match status" value="1"/>
</dbReference>
<feature type="domain" description="Sodium/calcium exchanger membrane region" evidence="12">
    <location>
        <begin position="941"/>
        <end position="1033"/>
    </location>
</feature>
<keyword evidence="4" id="KW-0597">Phosphoprotein</keyword>
<evidence type="ECO:0000256" key="6">
    <source>
        <dbReference type="ARBA" id="ARBA00022692"/>
    </source>
</evidence>